<dbReference type="UniPathway" id="UPA00028">
    <property type="reaction ID" value="UER00005"/>
</dbReference>
<dbReference type="RefSeq" id="WP_076451775.1">
    <property type="nucleotide sequence ID" value="NZ_FTOJ01000005.1"/>
</dbReference>
<dbReference type="SUPFAM" id="SSF52374">
    <property type="entry name" value="Nucleotidylyl transferase"/>
    <property type="match status" value="1"/>
</dbReference>
<feature type="active site" description="Proton donor" evidence="8">
    <location>
        <position position="37"/>
    </location>
</feature>
<dbReference type="InterPro" id="IPR042176">
    <property type="entry name" value="Pantoate_ligase_C"/>
</dbReference>
<dbReference type="OrthoDB" id="9773087at2"/>
<feature type="binding site" evidence="8">
    <location>
        <position position="61"/>
    </location>
    <ligand>
        <name>(R)-pantoate</name>
        <dbReference type="ChEBI" id="CHEBI:15980"/>
    </ligand>
</feature>
<organism evidence="10 11">
    <name type="scientific">Chryseobacterium piscicola</name>
    <dbReference type="NCBI Taxonomy" id="551459"/>
    <lineage>
        <taxon>Bacteria</taxon>
        <taxon>Pseudomonadati</taxon>
        <taxon>Bacteroidota</taxon>
        <taxon>Flavobacteriia</taxon>
        <taxon>Flavobacteriales</taxon>
        <taxon>Weeksellaceae</taxon>
        <taxon>Chryseobacterium group</taxon>
        <taxon>Chryseobacterium</taxon>
    </lineage>
</organism>
<evidence type="ECO:0000256" key="7">
    <source>
        <dbReference type="ARBA" id="ARBA00048258"/>
    </source>
</evidence>
<dbReference type="InterPro" id="IPR003721">
    <property type="entry name" value="Pantoate_ligase"/>
</dbReference>
<proteinExistence type="inferred from homology"/>
<keyword evidence="3 8" id="KW-0436">Ligase</keyword>
<dbReference type="Gene3D" id="3.30.1300.10">
    <property type="entry name" value="Pantoate-beta-alanine ligase, C-terminal domain"/>
    <property type="match status" value="1"/>
</dbReference>
<evidence type="ECO:0000256" key="5">
    <source>
        <dbReference type="ARBA" id="ARBA00022741"/>
    </source>
</evidence>
<dbReference type="NCBIfam" id="TIGR00018">
    <property type="entry name" value="panC"/>
    <property type="match status" value="1"/>
</dbReference>
<protein>
    <recommendedName>
        <fullName evidence="8">Pantothenate synthetase</fullName>
        <shortName evidence="8">PS</shortName>
        <ecNumber evidence="8">6.3.2.1</ecNumber>
    </recommendedName>
    <alternativeName>
        <fullName evidence="8">Pantoate--beta-alanine ligase</fullName>
    </alternativeName>
    <alternativeName>
        <fullName evidence="8">Pantoate-activating enzyme</fullName>
    </alternativeName>
</protein>
<dbReference type="HAMAP" id="MF_00158">
    <property type="entry name" value="PanC"/>
    <property type="match status" value="1"/>
</dbReference>
<evidence type="ECO:0000313" key="11">
    <source>
        <dbReference type="Proteomes" id="UP000186246"/>
    </source>
</evidence>
<dbReference type="InterPro" id="IPR014729">
    <property type="entry name" value="Rossmann-like_a/b/a_fold"/>
</dbReference>
<keyword evidence="4 8" id="KW-0566">Pantothenate biosynthesis</keyword>
<dbReference type="Pfam" id="PF02569">
    <property type="entry name" value="Pantoate_ligase"/>
    <property type="match status" value="1"/>
</dbReference>
<evidence type="ECO:0000256" key="3">
    <source>
        <dbReference type="ARBA" id="ARBA00022598"/>
    </source>
</evidence>
<dbReference type="NCBIfam" id="TIGR00125">
    <property type="entry name" value="cyt_tran_rel"/>
    <property type="match status" value="1"/>
</dbReference>
<evidence type="ECO:0000256" key="4">
    <source>
        <dbReference type="ARBA" id="ARBA00022655"/>
    </source>
</evidence>
<dbReference type="EMBL" id="MUGO01000013">
    <property type="protein sequence ID" value="PQA93416.1"/>
    <property type="molecule type" value="Genomic_DNA"/>
</dbReference>
<gene>
    <name evidence="8" type="primary">panC</name>
    <name evidence="9" type="ORF">B0A70_09675</name>
    <name evidence="10" type="ORF">SAMN05421796_105114</name>
</gene>
<comment type="caution">
    <text evidence="8">Lacks conserved residue(s) required for the propagation of feature annotation.</text>
</comment>
<feature type="binding site" evidence="8">
    <location>
        <begin position="149"/>
        <end position="152"/>
    </location>
    <ligand>
        <name>ATP</name>
        <dbReference type="ChEBI" id="CHEBI:30616"/>
    </ligand>
</feature>
<comment type="subunit">
    <text evidence="8">Homodimer.</text>
</comment>
<dbReference type="Proteomes" id="UP000238314">
    <property type="component" value="Unassembled WGS sequence"/>
</dbReference>
<dbReference type="STRING" id="551459.SAMN05421796_105114"/>
<keyword evidence="6 8" id="KW-0067">ATP-binding</keyword>
<dbReference type="InterPro" id="IPR004821">
    <property type="entry name" value="Cyt_trans-like"/>
</dbReference>
<feature type="binding site" evidence="8">
    <location>
        <begin position="186"/>
        <end position="189"/>
    </location>
    <ligand>
        <name>ATP</name>
        <dbReference type="ChEBI" id="CHEBI:30616"/>
    </ligand>
</feature>
<comment type="catalytic activity">
    <reaction evidence="7 8">
        <text>(R)-pantoate + beta-alanine + ATP = (R)-pantothenate + AMP + diphosphate + H(+)</text>
        <dbReference type="Rhea" id="RHEA:10912"/>
        <dbReference type="ChEBI" id="CHEBI:15378"/>
        <dbReference type="ChEBI" id="CHEBI:15980"/>
        <dbReference type="ChEBI" id="CHEBI:29032"/>
        <dbReference type="ChEBI" id="CHEBI:30616"/>
        <dbReference type="ChEBI" id="CHEBI:33019"/>
        <dbReference type="ChEBI" id="CHEBI:57966"/>
        <dbReference type="ChEBI" id="CHEBI:456215"/>
        <dbReference type="EC" id="6.3.2.1"/>
    </reaction>
</comment>
<dbReference type="GO" id="GO:0005829">
    <property type="term" value="C:cytosol"/>
    <property type="evidence" value="ECO:0007669"/>
    <property type="project" value="TreeGrafter"/>
</dbReference>
<evidence type="ECO:0000256" key="8">
    <source>
        <dbReference type="HAMAP-Rule" id="MF_00158"/>
    </source>
</evidence>
<dbReference type="GO" id="GO:0015940">
    <property type="term" value="P:pantothenate biosynthetic process"/>
    <property type="evidence" value="ECO:0007669"/>
    <property type="project" value="UniProtKB-UniRule"/>
</dbReference>
<feature type="binding site" evidence="8">
    <location>
        <begin position="30"/>
        <end position="37"/>
    </location>
    <ligand>
        <name>ATP</name>
        <dbReference type="ChEBI" id="CHEBI:30616"/>
    </ligand>
</feature>
<dbReference type="EC" id="6.3.2.1" evidence="8"/>
<keyword evidence="5 8" id="KW-0547">Nucleotide-binding</keyword>
<evidence type="ECO:0000256" key="6">
    <source>
        <dbReference type="ARBA" id="ARBA00022840"/>
    </source>
</evidence>
<reference evidence="11" key="2">
    <citation type="submission" date="2017-01" db="EMBL/GenBank/DDBJ databases">
        <authorList>
            <person name="Varghese N."/>
            <person name="Submissions S."/>
        </authorList>
    </citation>
    <scope>NUCLEOTIDE SEQUENCE [LARGE SCALE GENOMIC DNA]</scope>
    <source>
        <strain evidence="11">DSM 21068</strain>
    </source>
</reference>
<dbReference type="GO" id="GO:0004592">
    <property type="term" value="F:pantoate-beta-alanine ligase activity"/>
    <property type="evidence" value="ECO:0007669"/>
    <property type="project" value="UniProtKB-UniRule"/>
</dbReference>
<evidence type="ECO:0000256" key="2">
    <source>
        <dbReference type="ARBA" id="ARBA00009256"/>
    </source>
</evidence>
<keyword evidence="12" id="KW-1185">Reference proteome</keyword>
<reference evidence="10" key="3">
    <citation type="submission" date="2017-01" db="EMBL/GenBank/DDBJ databases">
        <authorList>
            <person name="Mah S.A."/>
            <person name="Swanson W.J."/>
            <person name="Moy G.W."/>
            <person name="Vacquier V.D."/>
        </authorList>
    </citation>
    <scope>NUCLEOTIDE SEQUENCE [LARGE SCALE GENOMIC DNA]</scope>
    <source>
        <strain evidence="10">DSM 21068</strain>
    </source>
</reference>
<dbReference type="Gene3D" id="3.40.50.620">
    <property type="entry name" value="HUPs"/>
    <property type="match status" value="1"/>
</dbReference>
<comment type="subcellular location">
    <subcellularLocation>
        <location evidence="8">Cytoplasm</location>
    </subcellularLocation>
</comment>
<accession>A0A1N7MPL1</accession>
<evidence type="ECO:0000313" key="12">
    <source>
        <dbReference type="Proteomes" id="UP000238314"/>
    </source>
</evidence>
<comment type="similarity">
    <text evidence="2 8">Belongs to the pantothenate synthetase family.</text>
</comment>
<dbReference type="GO" id="GO:0005524">
    <property type="term" value="F:ATP binding"/>
    <property type="evidence" value="ECO:0007669"/>
    <property type="project" value="UniProtKB-KW"/>
</dbReference>
<dbReference type="Proteomes" id="UP000186246">
    <property type="component" value="Unassembled WGS sequence"/>
</dbReference>
<feature type="binding site" evidence="8">
    <location>
        <position position="61"/>
    </location>
    <ligand>
        <name>beta-alanine</name>
        <dbReference type="ChEBI" id="CHEBI:57966"/>
    </ligand>
</feature>
<dbReference type="AlphaFoldDB" id="A0A1N7MPL1"/>
<evidence type="ECO:0000313" key="9">
    <source>
        <dbReference type="EMBL" id="PQA93416.1"/>
    </source>
</evidence>
<dbReference type="CDD" id="cd00560">
    <property type="entry name" value="PanC"/>
    <property type="match status" value="1"/>
</dbReference>
<evidence type="ECO:0000256" key="1">
    <source>
        <dbReference type="ARBA" id="ARBA00004990"/>
    </source>
</evidence>
<evidence type="ECO:0000313" key="10">
    <source>
        <dbReference type="EMBL" id="SIS88074.1"/>
    </source>
</evidence>
<dbReference type="EMBL" id="FTOJ01000005">
    <property type="protein sequence ID" value="SIS88074.1"/>
    <property type="molecule type" value="Genomic_DNA"/>
</dbReference>
<name>A0A1N7MPL1_9FLAO</name>
<sequence>MEVIKSKKTLQNFIERQKEMGKKIGFAPTMGALHAGHISLYEKAKKENDLIVSSIFVNPTQFNNQQDLAKYPRNIEQDLEILKKSGLVDAVYIPEVSDIYPEQAKSNNYDFGGLENEMEGKSRPGHFDGVGTVVEELFRQVKPDNAYFGEKDFQQLAIIRKMVEMRNLPVKIIGVPTYRAENGLALSSRNQRLSENRREASKVIFETLTKVKTWFKEDPYPSIKNKVSAIFDDQENMQLEYFLIADEKTLNEPEFFYKDRNYRAFIVVIVDGVRLIDNLPM</sequence>
<reference evidence="9 12" key="1">
    <citation type="submission" date="2016-11" db="EMBL/GenBank/DDBJ databases">
        <title>Whole genomes of Flavobacteriaceae.</title>
        <authorList>
            <person name="Stine C."/>
            <person name="Li C."/>
            <person name="Tadesse D."/>
        </authorList>
    </citation>
    <scope>NUCLEOTIDE SEQUENCE [LARGE SCALE GENOMIC DNA]</scope>
    <source>
        <strain evidence="9 12">DSM 21068</strain>
    </source>
</reference>
<dbReference type="PANTHER" id="PTHR21299:SF1">
    <property type="entry name" value="PANTOATE--BETA-ALANINE LIGASE"/>
    <property type="match status" value="1"/>
</dbReference>
<comment type="function">
    <text evidence="8">Catalyzes the condensation of pantoate with beta-alanine in an ATP-dependent reaction via a pantoyl-adenylate intermediate.</text>
</comment>
<dbReference type="PANTHER" id="PTHR21299">
    <property type="entry name" value="CYTIDYLATE KINASE/PANTOATE-BETA-ALANINE LIGASE"/>
    <property type="match status" value="1"/>
</dbReference>
<comment type="miscellaneous">
    <text evidence="8">The reaction proceeds by a bi uni uni bi ping pong mechanism.</text>
</comment>
<feature type="binding site" evidence="8">
    <location>
        <position position="155"/>
    </location>
    <ligand>
        <name>(R)-pantoate</name>
        <dbReference type="ChEBI" id="CHEBI:15980"/>
    </ligand>
</feature>
<comment type="pathway">
    <text evidence="1 8">Cofactor biosynthesis; (R)-pantothenate biosynthesis; (R)-pantothenate from (R)-pantoate and beta-alanine: step 1/1.</text>
</comment>
<keyword evidence="8" id="KW-0963">Cytoplasm</keyword>